<keyword evidence="1" id="KW-1185">Reference proteome</keyword>
<reference evidence="2" key="1">
    <citation type="submission" date="2022-11" db="UniProtKB">
        <authorList>
            <consortium name="WormBaseParasite"/>
        </authorList>
    </citation>
    <scope>IDENTIFICATION</scope>
</reference>
<name>A0A915DWC6_9BILA</name>
<sequence length="119" mass="13921">MAATIVFGFVVSQVYSLGFGIATLKTLKQNAKNFLKNFEIAHPVYCFTNSPDINPYSVHHVPSFVCNVQYAEDKKRGKSTYQYRHIVDVFLRYQQFTFNRLFCGTLQKFYMQNDDFLYS</sequence>
<organism evidence="1 2">
    <name type="scientific">Ditylenchus dipsaci</name>
    <dbReference type="NCBI Taxonomy" id="166011"/>
    <lineage>
        <taxon>Eukaryota</taxon>
        <taxon>Metazoa</taxon>
        <taxon>Ecdysozoa</taxon>
        <taxon>Nematoda</taxon>
        <taxon>Chromadorea</taxon>
        <taxon>Rhabditida</taxon>
        <taxon>Tylenchina</taxon>
        <taxon>Tylenchomorpha</taxon>
        <taxon>Sphaerularioidea</taxon>
        <taxon>Anguinidae</taxon>
        <taxon>Anguininae</taxon>
        <taxon>Ditylenchus</taxon>
    </lineage>
</organism>
<accession>A0A915DWC6</accession>
<proteinExistence type="predicted"/>
<dbReference type="Proteomes" id="UP000887574">
    <property type="component" value="Unplaced"/>
</dbReference>
<protein>
    <submittedName>
        <fullName evidence="2">Uncharacterized protein</fullName>
    </submittedName>
</protein>
<evidence type="ECO:0000313" key="1">
    <source>
        <dbReference type="Proteomes" id="UP000887574"/>
    </source>
</evidence>
<evidence type="ECO:0000313" key="2">
    <source>
        <dbReference type="WBParaSite" id="jg23883"/>
    </source>
</evidence>
<dbReference type="WBParaSite" id="jg23883">
    <property type="protein sequence ID" value="jg23883"/>
    <property type="gene ID" value="jg23883"/>
</dbReference>
<dbReference type="AlphaFoldDB" id="A0A915DWC6"/>